<evidence type="ECO:0000256" key="1">
    <source>
        <dbReference type="ARBA" id="ARBA00001043"/>
    </source>
</evidence>
<dbReference type="InterPro" id="IPR023416">
    <property type="entry name" value="Transthyretin/HIU_hydrolase_d"/>
</dbReference>
<dbReference type="EMBL" id="CP097330">
    <property type="protein sequence ID" value="URF05079.1"/>
    <property type="molecule type" value="Genomic_DNA"/>
</dbReference>
<evidence type="ECO:0000256" key="2">
    <source>
        <dbReference type="ARBA" id="ARBA00002704"/>
    </source>
</evidence>
<dbReference type="PANTHER" id="PTHR10395">
    <property type="entry name" value="URICASE AND TRANSTHYRETIN-RELATED"/>
    <property type="match status" value="1"/>
</dbReference>
<comment type="similarity">
    <text evidence="3 8">Belongs to the transthyretin family. 5-hydroxyisourate hydrolase subfamily.</text>
</comment>
<gene>
    <name evidence="11" type="primary">uraH</name>
    <name evidence="10" type="ORF">FGG12_23725</name>
    <name evidence="11" type="ORF">M5D45_04390</name>
</gene>
<accession>A0AAE9I0V8</accession>
<reference evidence="10 12" key="1">
    <citation type="submission" date="2019-05" db="EMBL/GenBank/DDBJ databases">
        <title>Whole genome sequence analysis of Cupriavidus campinensis S14E4C strain.</title>
        <authorList>
            <person name="Abbaszade G."/>
            <person name="Szabo A."/>
            <person name="Toumi M."/>
            <person name="Toth E."/>
        </authorList>
    </citation>
    <scope>NUCLEOTIDE SEQUENCE [LARGE SCALE GENOMIC DNA]</scope>
    <source>
        <strain evidence="10 12">S14E4C</strain>
    </source>
</reference>
<evidence type="ECO:0000313" key="11">
    <source>
        <dbReference type="EMBL" id="URF05079.1"/>
    </source>
</evidence>
<feature type="binding site" evidence="7">
    <location>
        <position position="45"/>
    </location>
    <ligand>
        <name>substrate</name>
    </ligand>
</feature>
<evidence type="ECO:0000256" key="5">
    <source>
        <dbReference type="ARBA" id="ARBA00022631"/>
    </source>
</evidence>
<proteinExistence type="inferred from homology"/>
<evidence type="ECO:0000313" key="13">
    <source>
        <dbReference type="Proteomes" id="UP001056132"/>
    </source>
</evidence>
<keyword evidence="12" id="KW-1185">Reference proteome</keyword>
<dbReference type="FunFam" id="2.60.40.180:FF:000005">
    <property type="entry name" value="5-hydroxyisourate hydrolase"/>
    <property type="match status" value="1"/>
</dbReference>
<evidence type="ECO:0000256" key="4">
    <source>
        <dbReference type="ARBA" id="ARBA00011881"/>
    </source>
</evidence>
<evidence type="ECO:0000313" key="12">
    <source>
        <dbReference type="Proteomes" id="UP000318943"/>
    </source>
</evidence>
<dbReference type="Pfam" id="PF00576">
    <property type="entry name" value="Transthyretin"/>
    <property type="match status" value="1"/>
</dbReference>
<dbReference type="Proteomes" id="UP001056132">
    <property type="component" value="Chromosome 1"/>
</dbReference>
<dbReference type="PROSITE" id="PS00768">
    <property type="entry name" value="TRANSTHYRETIN_1"/>
    <property type="match status" value="1"/>
</dbReference>
<dbReference type="InterPro" id="IPR036817">
    <property type="entry name" value="Transthyretin/HIU_hydrolase_sf"/>
</dbReference>
<feature type="domain" description="Transthyretin/hydroxyisourate hydrolase" evidence="9">
    <location>
        <begin position="4"/>
        <end position="116"/>
    </location>
</feature>
<dbReference type="CDD" id="cd05822">
    <property type="entry name" value="TLP_HIUase"/>
    <property type="match status" value="1"/>
</dbReference>
<evidence type="ECO:0000313" key="10">
    <source>
        <dbReference type="EMBL" id="TSP10233.1"/>
    </source>
</evidence>
<feature type="binding site" evidence="7">
    <location>
        <position position="114"/>
    </location>
    <ligand>
        <name>substrate</name>
    </ligand>
</feature>
<keyword evidence="5 8" id="KW-0659">Purine metabolism</keyword>
<dbReference type="RefSeq" id="WP_144201634.1">
    <property type="nucleotide sequence ID" value="NZ_CAJPVH010000003.1"/>
</dbReference>
<dbReference type="Proteomes" id="UP000318943">
    <property type="component" value="Unassembled WGS sequence"/>
</dbReference>
<dbReference type="PRINTS" id="PR00189">
    <property type="entry name" value="TRNSTHYRETIN"/>
</dbReference>
<dbReference type="NCBIfam" id="TIGR02962">
    <property type="entry name" value="hdxy_isourate"/>
    <property type="match status" value="1"/>
</dbReference>
<evidence type="ECO:0000256" key="6">
    <source>
        <dbReference type="ARBA" id="ARBA00022801"/>
    </source>
</evidence>
<sequence length="117" mass="12770">MGRLTTHVLDTAAGTPGKAMSVTLHKIVDNRRETLKQLVTNHDGRCDQPLLEGDALVAGVYELEFGAGDYFRAQGVQLPDPAFLDVVTLRFGIADTAAHYHVPLLVSPWSYSTYRGS</sequence>
<dbReference type="GO" id="GO:0006144">
    <property type="term" value="P:purine nucleobase metabolic process"/>
    <property type="evidence" value="ECO:0007669"/>
    <property type="project" value="UniProtKB-KW"/>
</dbReference>
<comment type="catalytic activity">
    <reaction evidence="1 8">
        <text>5-hydroxyisourate + H2O = 5-hydroxy-2-oxo-4-ureido-2,5-dihydro-1H-imidazole-5-carboxylate + H(+)</text>
        <dbReference type="Rhea" id="RHEA:23736"/>
        <dbReference type="ChEBI" id="CHEBI:15377"/>
        <dbReference type="ChEBI" id="CHEBI:15378"/>
        <dbReference type="ChEBI" id="CHEBI:18072"/>
        <dbReference type="ChEBI" id="CHEBI:58639"/>
        <dbReference type="EC" id="3.5.2.17"/>
    </reaction>
</comment>
<dbReference type="InterPro" id="IPR014306">
    <property type="entry name" value="Hydroxyisourate_hydrolase"/>
</dbReference>
<dbReference type="PANTHER" id="PTHR10395:SF7">
    <property type="entry name" value="5-HYDROXYISOURATE HYDROLASE"/>
    <property type="match status" value="1"/>
</dbReference>
<dbReference type="InterPro" id="IPR023419">
    <property type="entry name" value="Transthyretin_CS"/>
</dbReference>
<dbReference type="InterPro" id="IPR000895">
    <property type="entry name" value="Transthyretin/HIU_hydrolase"/>
</dbReference>
<dbReference type="InterPro" id="IPR023418">
    <property type="entry name" value="Thyroxine_BS"/>
</dbReference>
<dbReference type="SUPFAM" id="SSF49472">
    <property type="entry name" value="Transthyretin (synonym: prealbumin)"/>
    <property type="match status" value="1"/>
</dbReference>
<dbReference type="KEGG" id="ccam:M5D45_04390"/>
<protein>
    <recommendedName>
        <fullName evidence="8">5-hydroxyisourate hydrolase</fullName>
        <shortName evidence="8">HIU hydrolase</shortName>
        <shortName evidence="8">HIUHase</shortName>
        <ecNumber evidence="8">3.5.2.17</ecNumber>
    </recommendedName>
</protein>
<dbReference type="AlphaFoldDB" id="A0AAE9I0V8"/>
<evidence type="ECO:0000256" key="7">
    <source>
        <dbReference type="PIRSR" id="PIRSR600895-51"/>
    </source>
</evidence>
<reference evidence="11" key="2">
    <citation type="journal article" date="2022" name="Microbiol. Resour. Announc.">
        <title>Genome Sequence of Cupriavidus campinensis Strain G5, a Member of a Bacterial Consortium Capable of Polyethylene Degradation.</title>
        <authorList>
            <person name="Schneider B."/>
            <person name="Pfeiffer F."/>
            <person name="Dyall-Smith M."/>
            <person name="Kunte H.J."/>
        </authorList>
    </citation>
    <scope>NUCLEOTIDE SEQUENCE</scope>
    <source>
        <strain evidence="11">G5</strain>
    </source>
</reference>
<name>A0AAE9I0V8_9BURK</name>
<dbReference type="EMBL" id="VCIZ01000017">
    <property type="protein sequence ID" value="TSP10233.1"/>
    <property type="molecule type" value="Genomic_DNA"/>
</dbReference>
<dbReference type="GO" id="GO:0033971">
    <property type="term" value="F:hydroxyisourate hydrolase activity"/>
    <property type="evidence" value="ECO:0007669"/>
    <property type="project" value="UniProtKB-EC"/>
</dbReference>
<dbReference type="EC" id="3.5.2.17" evidence="8"/>
<dbReference type="PROSITE" id="PS00769">
    <property type="entry name" value="TRANSTHYRETIN_2"/>
    <property type="match status" value="1"/>
</dbReference>
<evidence type="ECO:0000259" key="9">
    <source>
        <dbReference type="Pfam" id="PF00576"/>
    </source>
</evidence>
<comment type="subunit">
    <text evidence="4 8">Homotetramer.</text>
</comment>
<evidence type="ECO:0000256" key="3">
    <source>
        <dbReference type="ARBA" id="ARBA00009850"/>
    </source>
</evidence>
<comment type="function">
    <text evidence="2">Catalyzes the hydrolysis of 5-hydroxyisourate (HIU) to 2-oxo-4-hydroxy-4-carboxy-5-ureidoimidazoline (OHCU).</text>
</comment>
<dbReference type="Gene3D" id="2.60.40.180">
    <property type="entry name" value="Transthyretin/hydroxyisourate hydrolase domain"/>
    <property type="match status" value="1"/>
</dbReference>
<organism evidence="11 13">
    <name type="scientific">Cupriavidus campinensis</name>
    <dbReference type="NCBI Taxonomy" id="151783"/>
    <lineage>
        <taxon>Bacteria</taxon>
        <taxon>Pseudomonadati</taxon>
        <taxon>Pseudomonadota</taxon>
        <taxon>Betaproteobacteria</taxon>
        <taxon>Burkholderiales</taxon>
        <taxon>Burkholderiaceae</taxon>
        <taxon>Cupriavidus</taxon>
    </lineage>
</organism>
<reference evidence="11" key="3">
    <citation type="submission" date="2022-05" db="EMBL/GenBank/DDBJ databases">
        <authorList>
            <person name="Kunte H.-J."/>
        </authorList>
    </citation>
    <scope>NUCLEOTIDE SEQUENCE</scope>
    <source>
        <strain evidence="11">G5</strain>
    </source>
</reference>
<evidence type="ECO:0000256" key="8">
    <source>
        <dbReference type="RuleBase" id="RU361270"/>
    </source>
</evidence>
<feature type="binding site" evidence="7">
    <location>
        <position position="7"/>
    </location>
    <ligand>
        <name>substrate</name>
    </ligand>
</feature>
<keyword evidence="6 8" id="KW-0378">Hydrolase</keyword>